<accession>A0A1M6HZW5</accession>
<dbReference type="GO" id="GO:0016747">
    <property type="term" value="F:acyltransferase activity, transferring groups other than amino-acyl groups"/>
    <property type="evidence" value="ECO:0007669"/>
    <property type="project" value="InterPro"/>
</dbReference>
<dbReference type="Proteomes" id="UP000184432">
    <property type="component" value="Unassembled WGS sequence"/>
</dbReference>
<organism evidence="2 3">
    <name type="scientific">Aquimarina spongiae</name>
    <dbReference type="NCBI Taxonomy" id="570521"/>
    <lineage>
        <taxon>Bacteria</taxon>
        <taxon>Pseudomonadati</taxon>
        <taxon>Bacteroidota</taxon>
        <taxon>Flavobacteriia</taxon>
        <taxon>Flavobacteriales</taxon>
        <taxon>Flavobacteriaceae</taxon>
        <taxon>Aquimarina</taxon>
    </lineage>
</organism>
<dbReference type="InterPro" id="IPR016181">
    <property type="entry name" value="Acyl_CoA_acyltransferase"/>
</dbReference>
<keyword evidence="2" id="KW-0808">Transferase</keyword>
<dbReference type="PANTHER" id="PTHR43233:SF1">
    <property type="entry name" value="FAMILY N-ACETYLTRANSFERASE, PUTATIVE (AFU_ORTHOLOGUE AFUA_6G03350)-RELATED"/>
    <property type="match status" value="1"/>
</dbReference>
<dbReference type="PROSITE" id="PS51186">
    <property type="entry name" value="GNAT"/>
    <property type="match status" value="1"/>
</dbReference>
<evidence type="ECO:0000313" key="2">
    <source>
        <dbReference type="EMBL" id="SHJ27671.1"/>
    </source>
</evidence>
<dbReference type="InterPro" id="IPR053144">
    <property type="entry name" value="Acetyltransferase_Butenolide"/>
</dbReference>
<dbReference type="AlphaFoldDB" id="A0A1M6HZW5"/>
<proteinExistence type="predicted"/>
<dbReference type="STRING" id="570521.SAMN04488508_10716"/>
<protein>
    <submittedName>
        <fullName evidence="2">Acetyltransferase (GNAT) family protein</fullName>
    </submittedName>
</protein>
<reference evidence="3" key="1">
    <citation type="submission" date="2016-11" db="EMBL/GenBank/DDBJ databases">
        <authorList>
            <person name="Varghese N."/>
            <person name="Submissions S."/>
        </authorList>
    </citation>
    <scope>NUCLEOTIDE SEQUENCE [LARGE SCALE GENOMIC DNA]</scope>
    <source>
        <strain evidence="3">DSM 22623</strain>
    </source>
</reference>
<keyword evidence="3" id="KW-1185">Reference proteome</keyword>
<dbReference type="CDD" id="cd04301">
    <property type="entry name" value="NAT_SF"/>
    <property type="match status" value="1"/>
</dbReference>
<dbReference type="Pfam" id="PF00583">
    <property type="entry name" value="Acetyltransf_1"/>
    <property type="match status" value="1"/>
</dbReference>
<gene>
    <name evidence="2" type="ORF">SAMN04488508_10716</name>
</gene>
<feature type="domain" description="N-acetyltransferase" evidence="1">
    <location>
        <begin position="3"/>
        <end position="134"/>
    </location>
</feature>
<dbReference type="OrthoDB" id="3216107at2"/>
<dbReference type="InterPro" id="IPR000182">
    <property type="entry name" value="GNAT_dom"/>
</dbReference>
<dbReference type="RefSeq" id="WP_073317714.1">
    <property type="nucleotide sequence ID" value="NZ_FQYP01000007.1"/>
</dbReference>
<dbReference type="EMBL" id="FQYP01000007">
    <property type="protein sequence ID" value="SHJ27671.1"/>
    <property type="molecule type" value="Genomic_DNA"/>
</dbReference>
<name>A0A1M6HZW5_9FLAO</name>
<dbReference type="PANTHER" id="PTHR43233">
    <property type="entry name" value="FAMILY N-ACETYLTRANSFERASE, PUTATIVE (AFU_ORTHOLOGUE AFUA_6G03350)-RELATED"/>
    <property type="match status" value="1"/>
</dbReference>
<dbReference type="SUPFAM" id="SSF55729">
    <property type="entry name" value="Acyl-CoA N-acyltransferases (Nat)"/>
    <property type="match status" value="1"/>
</dbReference>
<sequence>MAIEISTDTDKLDIDVIYQFLTHSYWAKGRTKAQVQQSIEHCLNFGVYLGGQQIGFARILTDYTVFAYVMDVFILEEHRKKGYSKTLIKAVVEHPDLQGVGRWMLATKDAHGLYRQFGFETIEDPSFWMNKLIPKQS</sequence>
<evidence type="ECO:0000259" key="1">
    <source>
        <dbReference type="PROSITE" id="PS51186"/>
    </source>
</evidence>
<evidence type="ECO:0000313" key="3">
    <source>
        <dbReference type="Proteomes" id="UP000184432"/>
    </source>
</evidence>
<dbReference type="Gene3D" id="3.40.630.30">
    <property type="match status" value="1"/>
</dbReference>